<proteinExistence type="inferred from homology"/>
<accession>A0A914PQ95</accession>
<evidence type="ECO:0000256" key="1">
    <source>
        <dbReference type="ARBA" id="ARBA00007596"/>
    </source>
</evidence>
<evidence type="ECO:0000313" key="5">
    <source>
        <dbReference type="WBParaSite" id="PDA_v2.g18272.t1"/>
    </source>
</evidence>
<dbReference type="GO" id="GO:0005840">
    <property type="term" value="C:ribosome"/>
    <property type="evidence" value="ECO:0007669"/>
    <property type="project" value="UniProtKB-KW"/>
</dbReference>
<dbReference type="AlphaFoldDB" id="A0A914PQ95"/>
<evidence type="ECO:0000313" key="4">
    <source>
        <dbReference type="Proteomes" id="UP000887578"/>
    </source>
</evidence>
<dbReference type="Gene3D" id="2.20.28.120">
    <property type="entry name" value="Ribosomal protein L33"/>
    <property type="match status" value="1"/>
</dbReference>
<dbReference type="InterPro" id="IPR038584">
    <property type="entry name" value="Ribosomal_bL33_sf"/>
</dbReference>
<comment type="similarity">
    <text evidence="1">Belongs to the bacterial ribosomal protein bL33 family.</text>
</comment>
<evidence type="ECO:0000256" key="2">
    <source>
        <dbReference type="ARBA" id="ARBA00022980"/>
    </source>
</evidence>
<sequence length="71" mass="7933">MGAKSKYVIVQIASVISGTTRMWVRDRAADKAMAICFDPAIGRNVLFEEVQKVKGKATLDKRVKQMYNIAD</sequence>
<keyword evidence="2" id="KW-0689">Ribosomal protein</keyword>
<reference evidence="5" key="1">
    <citation type="submission" date="2022-11" db="UniProtKB">
        <authorList>
            <consortium name="WormBaseParasite"/>
        </authorList>
    </citation>
    <scope>IDENTIFICATION</scope>
</reference>
<organism evidence="4 5">
    <name type="scientific">Panagrolaimus davidi</name>
    <dbReference type="NCBI Taxonomy" id="227884"/>
    <lineage>
        <taxon>Eukaryota</taxon>
        <taxon>Metazoa</taxon>
        <taxon>Ecdysozoa</taxon>
        <taxon>Nematoda</taxon>
        <taxon>Chromadorea</taxon>
        <taxon>Rhabditida</taxon>
        <taxon>Tylenchina</taxon>
        <taxon>Panagrolaimomorpha</taxon>
        <taxon>Panagrolaimoidea</taxon>
        <taxon>Panagrolaimidae</taxon>
        <taxon>Panagrolaimus</taxon>
    </lineage>
</organism>
<name>A0A914PQ95_9BILA</name>
<dbReference type="WBParaSite" id="PDA_v2.g18272.t1">
    <property type="protein sequence ID" value="PDA_v2.g18272.t1"/>
    <property type="gene ID" value="PDA_v2.g18272"/>
</dbReference>
<dbReference type="GO" id="GO:1990904">
    <property type="term" value="C:ribonucleoprotein complex"/>
    <property type="evidence" value="ECO:0007669"/>
    <property type="project" value="UniProtKB-KW"/>
</dbReference>
<dbReference type="Proteomes" id="UP000887578">
    <property type="component" value="Unplaced"/>
</dbReference>
<keyword evidence="3" id="KW-0687">Ribonucleoprotein</keyword>
<keyword evidence="4" id="KW-1185">Reference proteome</keyword>
<evidence type="ECO:0000256" key="3">
    <source>
        <dbReference type="ARBA" id="ARBA00023274"/>
    </source>
</evidence>
<protein>
    <submittedName>
        <fullName evidence="5">Uncharacterized protein</fullName>
    </submittedName>
</protein>